<evidence type="ECO:0000259" key="6">
    <source>
        <dbReference type="Pfam" id="PF17389"/>
    </source>
</evidence>
<evidence type="ECO:0000256" key="2">
    <source>
        <dbReference type="ARBA" id="ARBA00012652"/>
    </source>
</evidence>
<dbReference type="InterPro" id="IPR008902">
    <property type="entry name" value="Rhamnosid_concanavalin"/>
</dbReference>
<evidence type="ECO:0000256" key="1">
    <source>
        <dbReference type="ARBA" id="ARBA00001445"/>
    </source>
</evidence>
<comment type="caution">
    <text evidence="8">The sequence shown here is derived from an EMBL/GenBank/DDBJ whole genome shotgun (WGS) entry which is preliminary data.</text>
</comment>
<feature type="domain" description="Bacterial alpha-L-rhamnosidase N-terminal" evidence="5">
    <location>
        <begin position="167"/>
        <end position="294"/>
    </location>
</feature>
<dbReference type="EMBL" id="JAGIOD010000001">
    <property type="protein sequence ID" value="MBP2380714.1"/>
    <property type="molecule type" value="Genomic_DNA"/>
</dbReference>
<dbReference type="SUPFAM" id="SSF48208">
    <property type="entry name" value="Six-hairpin glycosidases"/>
    <property type="match status" value="1"/>
</dbReference>
<dbReference type="PANTHER" id="PTHR33307:SF6">
    <property type="entry name" value="ALPHA-RHAMNOSIDASE (EUROFUNG)-RELATED"/>
    <property type="match status" value="1"/>
</dbReference>
<dbReference type="InterPro" id="IPR035396">
    <property type="entry name" value="Bac_rhamnosid6H"/>
</dbReference>
<dbReference type="Pfam" id="PF08531">
    <property type="entry name" value="Bac_rhamnosid_N"/>
    <property type="match status" value="1"/>
</dbReference>
<evidence type="ECO:0000259" key="7">
    <source>
        <dbReference type="Pfam" id="PF17390"/>
    </source>
</evidence>
<feature type="domain" description="Alpha-L-rhamnosidase C-terminal" evidence="7">
    <location>
        <begin position="747"/>
        <end position="805"/>
    </location>
</feature>
<dbReference type="PANTHER" id="PTHR33307">
    <property type="entry name" value="ALPHA-RHAMNOSIDASE (EUROFUNG)"/>
    <property type="match status" value="1"/>
</dbReference>
<dbReference type="InterPro" id="IPR016007">
    <property type="entry name" value="Alpha_rhamnosid"/>
</dbReference>
<evidence type="ECO:0000256" key="3">
    <source>
        <dbReference type="ARBA" id="ARBA00022801"/>
    </source>
</evidence>
<dbReference type="Gene3D" id="2.60.120.260">
    <property type="entry name" value="Galactose-binding domain-like"/>
    <property type="match status" value="2"/>
</dbReference>
<feature type="domain" description="Alpha-L-rhamnosidase six-hairpin glycosidase" evidence="6">
    <location>
        <begin position="423"/>
        <end position="739"/>
    </location>
</feature>
<dbReference type="InterPro" id="IPR035398">
    <property type="entry name" value="Bac_rhamnosid_C"/>
</dbReference>
<dbReference type="Gene3D" id="2.60.420.10">
    <property type="entry name" value="Maltose phosphorylase, domain 3"/>
    <property type="match status" value="1"/>
</dbReference>
<feature type="domain" description="Alpha-L-rhamnosidase concanavalin-like" evidence="4">
    <location>
        <begin position="325"/>
        <end position="412"/>
    </location>
</feature>
<dbReference type="EC" id="3.2.1.40" evidence="2"/>
<dbReference type="RefSeq" id="WP_209899067.1">
    <property type="nucleotide sequence ID" value="NZ_BAAAJW010000029.1"/>
</dbReference>
<evidence type="ECO:0000313" key="9">
    <source>
        <dbReference type="Proteomes" id="UP001519290"/>
    </source>
</evidence>
<sequence>MPVRTRPSGLLLNLQERASGVRGEAARFSWIVPMVGDALQRSYRLQIADAPAFDAPLWDSGVVLSAESTGVLVEGLPLGPSTPYWWRVQVSTTEPGDWSRPSSFMSAPDRWDATPIWADVSAPWALLRTEVALPRAPIRAAFVEALGLSPEGGPGGAAGPRGGRQHVYKLWVNGQVTGHGSVRSPDHRPRLHTHDVTSALRPGPNALAALAWAQEGRQFAARLVVILEDGTRLEHVTVPETWRALPGDRLLPGDRNIGGGWYFAPAEDWDLREEPVGWTLPGFDDSSWAPASAAPPLPDPPAAATVNLEQVHGEKVDLFELEYGIWSFDLGREIVGGLRVECAGRSGTRVEVRLGEQRDAGGRVISSLPTGNVYEETWTLREGAQTVEHWGYRAFRYGELCLLDGQVEELQVTPVILRSAPQHTGRFYSSEPDLDRVHELCRYSIEATSLDLYLDTPARERGPYEGDAYVNQRSQYACERSYALARASTEFLTRRPTWPAEYHLMPVLTAWEDYLATGDDAQLRSDLDLWRRANYDRHLRADGLIHKEPGPSSAWDADLVDWPQSCRDDFEFTSANTVLNAFQAAAHETLAKICTVLGRRSEADHHAALGARMREGIETLLVREDGTYRDGLGTEHASQHASAIPVALGLAPPDRHDELGDFLAGRGMRMSVYGAQFLLDALFTLGRAEEAHALMTSRVGRGWLHLLDDLGASIVPEAWDPSLKPNMTCSHAWGTAPVNVIARWVLGVRAVAPGAARLEITPQPGPLTYMDGTVPTIRGDVRIRYDQGEQLLEVRIPANTSARVRCGSVEREIGPGASRFEV</sequence>
<dbReference type="InterPro" id="IPR008928">
    <property type="entry name" value="6-hairpin_glycosidase_sf"/>
</dbReference>
<dbReference type="Pfam" id="PF17390">
    <property type="entry name" value="Bac_rhamnosid_C"/>
    <property type="match status" value="1"/>
</dbReference>
<organism evidence="8 9">
    <name type="scientific">Brachybacterium sacelli</name>
    <dbReference type="NCBI Taxonomy" id="173364"/>
    <lineage>
        <taxon>Bacteria</taxon>
        <taxon>Bacillati</taxon>
        <taxon>Actinomycetota</taxon>
        <taxon>Actinomycetes</taxon>
        <taxon>Micrococcales</taxon>
        <taxon>Dermabacteraceae</taxon>
        <taxon>Brachybacterium</taxon>
    </lineage>
</organism>
<dbReference type="Proteomes" id="UP001519290">
    <property type="component" value="Unassembled WGS sequence"/>
</dbReference>
<keyword evidence="3" id="KW-0378">Hydrolase</keyword>
<comment type="catalytic activity">
    <reaction evidence="1">
        <text>Hydrolysis of terminal non-reducing alpha-L-rhamnose residues in alpha-L-rhamnosides.</text>
        <dbReference type="EC" id="3.2.1.40"/>
    </reaction>
</comment>
<gene>
    <name evidence="8" type="ORF">JOF43_000671</name>
</gene>
<dbReference type="InterPro" id="IPR012341">
    <property type="entry name" value="6hp_glycosidase-like_sf"/>
</dbReference>
<protein>
    <recommendedName>
        <fullName evidence="2">alpha-L-rhamnosidase</fullName>
        <ecNumber evidence="2">3.2.1.40</ecNumber>
    </recommendedName>
</protein>
<dbReference type="Pfam" id="PF17389">
    <property type="entry name" value="Bac_rhamnosid6H"/>
    <property type="match status" value="1"/>
</dbReference>
<keyword evidence="9" id="KW-1185">Reference proteome</keyword>
<dbReference type="Gene3D" id="2.60.40.10">
    <property type="entry name" value="Immunoglobulins"/>
    <property type="match status" value="1"/>
</dbReference>
<dbReference type="Pfam" id="PF25788">
    <property type="entry name" value="Ig_Rha78A_N"/>
    <property type="match status" value="1"/>
</dbReference>
<accession>A0ABS4WWX4</accession>
<dbReference type="InterPro" id="IPR013783">
    <property type="entry name" value="Ig-like_fold"/>
</dbReference>
<evidence type="ECO:0000259" key="5">
    <source>
        <dbReference type="Pfam" id="PF08531"/>
    </source>
</evidence>
<reference evidence="8 9" key="1">
    <citation type="submission" date="2021-03" db="EMBL/GenBank/DDBJ databases">
        <title>Sequencing the genomes of 1000 actinobacteria strains.</title>
        <authorList>
            <person name="Klenk H.-P."/>
        </authorList>
    </citation>
    <scope>NUCLEOTIDE SEQUENCE [LARGE SCALE GENOMIC DNA]</scope>
    <source>
        <strain evidence="8 9">DSM 14566</strain>
    </source>
</reference>
<evidence type="ECO:0000313" key="8">
    <source>
        <dbReference type="EMBL" id="MBP2380714.1"/>
    </source>
</evidence>
<dbReference type="Pfam" id="PF05592">
    <property type="entry name" value="Bac_rhamnosid"/>
    <property type="match status" value="1"/>
</dbReference>
<dbReference type="InterPro" id="IPR013737">
    <property type="entry name" value="Bac_rhamnosid_N"/>
</dbReference>
<name>A0ABS4WWX4_9MICO</name>
<evidence type="ECO:0000259" key="4">
    <source>
        <dbReference type="Pfam" id="PF05592"/>
    </source>
</evidence>
<dbReference type="Gene3D" id="1.50.10.10">
    <property type="match status" value="1"/>
</dbReference>
<proteinExistence type="predicted"/>